<keyword evidence="2" id="KW-1185">Reference proteome</keyword>
<dbReference type="RefSeq" id="WP_150090710.1">
    <property type="nucleotide sequence ID" value="NZ_VWSF01000017.1"/>
</dbReference>
<dbReference type="PROSITE" id="PS51365">
    <property type="entry name" value="RENAL_DIPEPTIDASE_2"/>
    <property type="match status" value="1"/>
</dbReference>
<organism evidence="1 2">
    <name type="scientific">Adhaeribacter rhizoryzae</name>
    <dbReference type="NCBI Taxonomy" id="2607907"/>
    <lineage>
        <taxon>Bacteria</taxon>
        <taxon>Pseudomonadati</taxon>
        <taxon>Bacteroidota</taxon>
        <taxon>Cytophagia</taxon>
        <taxon>Cytophagales</taxon>
        <taxon>Hymenobacteraceae</taxon>
        <taxon>Adhaeribacter</taxon>
    </lineage>
</organism>
<dbReference type="AlphaFoldDB" id="A0A5M6DBC5"/>
<dbReference type="Gene3D" id="3.20.20.140">
    <property type="entry name" value="Metal-dependent hydrolases"/>
    <property type="match status" value="1"/>
</dbReference>
<sequence>MLGKENLYLKYWLIALLGLLRLPVQAQAYQKIHQEALVIDLHNDVLIAVMRGAIISQNLSQKTHSDLSRFSQGGVDAQFFSIWCSQQYGAGKAFRYANRQIDSLEKIINRHPDKIMLVRTPAQLNQALKLNKLAALMGVEGGHMLENNLANLNKFYARGVRYLTLTWNNSTTWASSAKDESRRNFPAQRKGLTLFGQQVIRQMNQLGMLVDLSHVGEKTFWDALNTTTKPVIISHSNVYRLAPHFRNLKDAQIKAIAQNGGIIGLNFNAEFIDPAYLAREKSFFNKHQTEVAALRKLKKSKAYILKTLARKYPQEAILMRPPLSKLLDHLDYIVKLVGVDYVGLGSDFDGITATPRELNSVADFPQVTKALLARGYSQAAINKILGGNFMRVWLANTTE</sequence>
<dbReference type="PANTHER" id="PTHR10443">
    <property type="entry name" value="MICROSOMAL DIPEPTIDASE"/>
    <property type="match status" value="1"/>
</dbReference>
<dbReference type="Proteomes" id="UP000323426">
    <property type="component" value="Unassembled WGS sequence"/>
</dbReference>
<dbReference type="PROSITE" id="PS00869">
    <property type="entry name" value="RENAL_DIPEPTIDASE_1"/>
    <property type="match status" value="1"/>
</dbReference>
<dbReference type="InterPro" id="IPR032466">
    <property type="entry name" value="Metal_Hydrolase"/>
</dbReference>
<dbReference type="InterPro" id="IPR000180">
    <property type="entry name" value="Dipep_AS"/>
</dbReference>
<dbReference type="SUPFAM" id="SSF51556">
    <property type="entry name" value="Metallo-dependent hydrolases"/>
    <property type="match status" value="1"/>
</dbReference>
<dbReference type="PANTHER" id="PTHR10443:SF12">
    <property type="entry name" value="DIPEPTIDASE"/>
    <property type="match status" value="1"/>
</dbReference>
<evidence type="ECO:0000313" key="2">
    <source>
        <dbReference type="Proteomes" id="UP000323426"/>
    </source>
</evidence>
<reference evidence="1 2" key="1">
    <citation type="submission" date="2019-09" db="EMBL/GenBank/DDBJ databases">
        <title>Genome sequence and assembly of Adhaeribacter sp.</title>
        <authorList>
            <person name="Chhetri G."/>
        </authorList>
    </citation>
    <scope>NUCLEOTIDE SEQUENCE [LARGE SCALE GENOMIC DNA]</scope>
    <source>
        <strain evidence="1 2">DK36</strain>
    </source>
</reference>
<dbReference type="EMBL" id="VWSF01000017">
    <property type="protein sequence ID" value="KAA5542445.1"/>
    <property type="molecule type" value="Genomic_DNA"/>
</dbReference>
<dbReference type="GO" id="GO:0070573">
    <property type="term" value="F:metallodipeptidase activity"/>
    <property type="evidence" value="ECO:0007669"/>
    <property type="project" value="InterPro"/>
</dbReference>
<proteinExistence type="predicted"/>
<dbReference type="CDD" id="cd01301">
    <property type="entry name" value="rDP_like"/>
    <property type="match status" value="1"/>
</dbReference>
<dbReference type="Pfam" id="PF01244">
    <property type="entry name" value="Peptidase_M19"/>
    <property type="match status" value="1"/>
</dbReference>
<comment type="caution">
    <text evidence="1">The sequence shown here is derived from an EMBL/GenBank/DDBJ whole genome shotgun (WGS) entry which is preliminary data.</text>
</comment>
<dbReference type="GO" id="GO:0006508">
    <property type="term" value="P:proteolysis"/>
    <property type="evidence" value="ECO:0007669"/>
    <property type="project" value="InterPro"/>
</dbReference>
<protein>
    <submittedName>
        <fullName evidence="1">Membrane dipeptidase</fullName>
    </submittedName>
</protein>
<accession>A0A5M6DBC5</accession>
<evidence type="ECO:0000313" key="1">
    <source>
        <dbReference type="EMBL" id="KAA5542445.1"/>
    </source>
</evidence>
<dbReference type="InterPro" id="IPR008257">
    <property type="entry name" value="Pept_M19"/>
</dbReference>
<gene>
    <name evidence="1" type="ORF">F0145_18520</name>
</gene>
<name>A0A5M6DBC5_9BACT</name>